<keyword evidence="5" id="KW-0964">Secreted</keyword>
<dbReference type="InterPro" id="IPR036188">
    <property type="entry name" value="FAD/NAD-bd_sf"/>
</dbReference>
<feature type="active site" description="Proton acceptor" evidence="7">
    <location>
        <position position="610"/>
    </location>
</feature>
<dbReference type="Gene3D" id="3.50.50.60">
    <property type="entry name" value="FAD/NAD(P)-binding domain"/>
    <property type="match status" value="1"/>
</dbReference>
<dbReference type="PIRSF" id="PIRSF000137">
    <property type="entry name" value="Alcohol_oxidase"/>
    <property type="match status" value="1"/>
</dbReference>
<dbReference type="GO" id="GO:0050660">
    <property type="term" value="F:flavin adenine dinucleotide binding"/>
    <property type="evidence" value="ECO:0007669"/>
    <property type="project" value="InterPro"/>
</dbReference>
<organism evidence="11">
    <name type="scientific">Penicillium chrysogenum</name>
    <name type="common">Penicillium notatum</name>
    <dbReference type="NCBI Taxonomy" id="5076"/>
    <lineage>
        <taxon>Eukaryota</taxon>
        <taxon>Fungi</taxon>
        <taxon>Dikarya</taxon>
        <taxon>Ascomycota</taxon>
        <taxon>Pezizomycotina</taxon>
        <taxon>Eurotiomycetes</taxon>
        <taxon>Eurotiomycetidae</taxon>
        <taxon>Eurotiales</taxon>
        <taxon>Aspergillaceae</taxon>
        <taxon>Penicillium</taxon>
        <taxon>Penicillium chrysogenum species complex</taxon>
    </lineage>
</organism>
<keyword evidence="6" id="KW-0325">Glycoprotein</keyword>
<reference evidence="11" key="1">
    <citation type="journal article" date="2014" name="Genome Announc.">
        <title>Complete sequencing and chromosome-scale genome assembly of the industrial progenitor strain P2niaD18 from the penicillin producer Penicillium chrysogenum.</title>
        <authorList>
            <person name="Specht T."/>
            <person name="Dahlmann T.A."/>
            <person name="Zadra I."/>
            <person name="Kurnsteiner H."/>
            <person name="Kuck U."/>
        </authorList>
    </citation>
    <scope>NUCLEOTIDE SEQUENCE [LARGE SCALE GENOMIC DNA]</scope>
    <source>
        <strain evidence="11">P2niaD18</strain>
    </source>
</reference>
<evidence type="ECO:0000313" key="11">
    <source>
        <dbReference type="EMBL" id="KZN88187.1"/>
    </source>
</evidence>
<dbReference type="PhylomeDB" id="A0A167TEJ0"/>
<dbReference type="GO" id="GO:0016614">
    <property type="term" value="F:oxidoreductase activity, acting on CH-OH group of donors"/>
    <property type="evidence" value="ECO:0007669"/>
    <property type="project" value="InterPro"/>
</dbReference>
<comment type="subcellular location">
    <subcellularLocation>
        <location evidence="2">Cytoplasm</location>
    </subcellularLocation>
    <subcellularLocation>
        <location evidence="1">Secreted</location>
        <location evidence="1">Cell wall</location>
    </subcellularLocation>
</comment>
<keyword evidence="4" id="KW-0963">Cytoplasm</keyword>
<evidence type="ECO:0000256" key="8">
    <source>
        <dbReference type="SAM" id="SignalP"/>
    </source>
</evidence>
<dbReference type="Proteomes" id="UP000076449">
    <property type="component" value="Chromosome II"/>
</dbReference>
<dbReference type="SUPFAM" id="SSF51905">
    <property type="entry name" value="FAD/NAD(P)-binding domain"/>
    <property type="match status" value="1"/>
</dbReference>
<dbReference type="InterPro" id="IPR007867">
    <property type="entry name" value="GMC_OxRtase_C"/>
</dbReference>
<dbReference type="EMBL" id="CM002799">
    <property type="protein sequence ID" value="KZN88187.1"/>
    <property type="molecule type" value="Genomic_DNA"/>
</dbReference>
<dbReference type="InterPro" id="IPR000172">
    <property type="entry name" value="GMC_OxRdtase_N"/>
</dbReference>
<evidence type="ECO:0000256" key="1">
    <source>
        <dbReference type="ARBA" id="ARBA00004191"/>
    </source>
</evidence>
<dbReference type="InterPro" id="IPR012132">
    <property type="entry name" value="GMC_OxRdtase"/>
</dbReference>
<feature type="active site" description="Proton donor" evidence="7">
    <location>
        <position position="566"/>
    </location>
</feature>
<gene>
    <name evidence="11" type="ORF">EN45_067580</name>
</gene>
<dbReference type="Pfam" id="PF05199">
    <property type="entry name" value="GMC_oxred_C"/>
    <property type="match status" value="1"/>
</dbReference>
<feature type="domain" description="Glucose-methanol-choline oxidoreductase C-terminal" evidence="10">
    <location>
        <begin position="486"/>
        <end position="619"/>
    </location>
</feature>
<accession>A0A167TEJ0</accession>
<dbReference type="AlphaFoldDB" id="A0A167TEJ0"/>
<proteinExistence type="inferred from homology"/>
<protein>
    <submittedName>
        <fullName evidence="11">Versicolorin B synthase</fullName>
    </submittedName>
</protein>
<sequence length="630" mass="67696">MQVRLWAWTAAILVTVQAASDTQQDTIGAFVDAQGVTHIYGNSFGRPGYNETYDYIIVGGGNAGNAIAARLALDPANYTVAVLEAGSFYEILDGNRTQVPGYNYINTISFPLGSATTPTTWGLTTVPQKGYDDREIFYAGGQTFGGSSAANYMGYQRPSEGSMDQWAKEVGDNFWAWDNVYPAFKKSVHFTPPDFTKIDPSLNITYDPSAFSDKGGPLHVSYGNYQGPYGPSLSEALAKSGLSPIKGFNSGKLIGYGTATATVDPRYATRDTSESSFLQAAARGSSIKIYPNALATKILFDNKKKATGVEVQSNIATSDFKFHLNATKEVILSAGVWHSPQLLMLSGVGPSEKLQQFGIDVVADLPGVGQNEHDQPVVAMVLAVNVTTNTQLQAGNPESVASALSEYINHQSGPLSGIGTGQGIAFEKFPASYRANFSKSTRAYLDTYASDWPDVEILPLENGPVVSAIGPNDNLLTFAAVLLSTKSRGNMTISSNSILDPPLISPNWLQEDEDVEQAYAAFLRLREVASNWDPAVLLGELSPGPQLTGKKAILEWMRKDMNMIFHGTSTCKMGPKKDTSAVVDSRARVHGITGLRMVDASAFPFCPPGHPMSSIYMFAEKIAESILGGN</sequence>
<comment type="similarity">
    <text evidence="3">Belongs to the GMC oxidoreductase family.</text>
</comment>
<evidence type="ECO:0000256" key="6">
    <source>
        <dbReference type="ARBA" id="ARBA00023180"/>
    </source>
</evidence>
<dbReference type="Gene3D" id="3.30.560.10">
    <property type="entry name" value="Glucose Oxidase, domain 3"/>
    <property type="match status" value="1"/>
</dbReference>
<evidence type="ECO:0000259" key="9">
    <source>
        <dbReference type="Pfam" id="PF00732"/>
    </source>
</evidence>
<feature type="signal peptide" evidence="8">
    <location>
        <begin position="1"/>
        <end position="18"/>
    </location>
</feature>
<dbReference type="SUPFAM" id="SSF54373">
    <property type="entry name" value="FAD-linked reductases, C-terminal domain"/>
    <property type="match status" value="1"/>
</dbReference>
<dbReference type="Pfam" id="PF00732">
    <property type="entry name" value="GMC_oxred_N"/>
    <property type="match status" value="1"/>
</dbReference>
<evidence type="ECO:0000256" key="5">
    <source>
        <dbReference type="ARBA" id="ARBA00022512"/>
    </source>
</evidence>
<keyword evidence="5" id="KW-0134">Cell wall</keyword>
<name>A0A167TEJ0_PENCH</name>
<evidence type="ECO:0000256" key="7">
    <source>
        <dbReference type="PIRSR" id="PIRSR000137-1"/>
    </source>
</evidence>
<dbReference type="PANTHER" id="PTHR11552">
    <property type="entry name" value="GLUCOSE-METHANOL-CHOLINE GMC OXIDOREDUCTASE"/>
    <property type="match status" value="1"/>
</dbReference>
<keyword evidence="8" id="KW-0732">Signal</keyword>
<feature type="domain" description="Glucose-methanol-choline oxidoreductase N-terminal" evidence="9">
    <location>
        <begin position="53"/>
        <end position="377"/>
    </location>
</feature>
<evidence type="ECO:0000259" key="10">
    <source>
        <dbReference type="Pfam" id="PF05199"/>
    </source>
</evidence>
<evidence type="ECO:0000256" key="2">
    <source>
        <dbReference type="ARBA" id="ARBA00004496"/>
    </source>
</evidence>
<evidence type="ECO:0000256" key="4">
    <source>
        <dbReference type="ARBA" id="ARBA00022490"/>
    </source>
</evidence>
<dbReference type="GO" id="GO:0005737">
    <property type="term" value="C:cytoplasm"/>
    <property type="evidence" value="ECO:0007669"/>
    <property type="project" value="UniProtKB-SubCell"/>
</dbReference>
<feature type="chain" id="PRO_5007892554" evidence="8">
    <location>
        <begin position="19"/>
        <end position="630"/>
    </location>
</feature>
<dbReference type="GO" id="GO:0044550">
    <property type="term" value="P:secondary metabolite biosynthetic process"/>
    <property type="evidence" value="ECO:0007669"/>
    <property type="project" value="TreeGrafter"/>
</dbReference>
<dbReference type="PANTHER" id="PTHR11552:SF138">
    <property type="entry name" value="DEHYDROGENASE PKFF-RELATED"/>
    <property type="match status" value="1"/>
</dbReference>
<evidence type="ECO:0000256" key="3">
    <source>
        <dbReference type="ARBA" id="ARBA00010790"/>
    </source>
</evidence>